<dbReference type="Proteomes" id="UP000251545">
    <property type="component" value="Unassembled WGS sequence"/>
</dbReference>
<gene>
    <name evidence="1" type="ORF">CLV33_10558</name>
</gene>
<evidence type="ECO:0000313" key="2">
    <source>
        <dbReference type="Proteomes" id="UP000251545"/>
    </source>
</evidence>
<sequence length="52" mass="5721">MAILAIIMGSPILSVGIKKPYIINNIHPSILNIRNVFIVFIAKDTSTINDAR</sequence>
<protein>
    <submittedName>
        <fullName evidence="1">Uncharacterized protein</fullName>
    </submittedName>
</protein>
<comment type="caution">
    <text evidence="1">The sequence shown here is derived from an EMBL/GenBank/DDBJ whole genome shotgun (WGS) entry which is preliminary data.</text>
</comment>
<reference evidence="1 2" key="1">
    <citation type="submission" date="2018-02" db="EMBL/GenBank/DDBJ databases">
        <title>Genomic Encyclopedia of Archaeal and Bacterial Type Strains, Phase II (KMG-II): from individual species to whole genera.</title>
        <authorList>
            <person name="Goeker M."/>
        </authorList>
    </citation>
    <scope>NUCLEOTIDE SEQUENCE [LARGE SCALE GENOMIC DNA]</scope>
    <source>
        <strain evidence="1 2">DSM 21165</strain>
    </source>
</reference>
<name>A0A362X5V5_9FLAO</name>
<accession>A0A362X5V5</accession>
<evidence type="ECO:0000313" key="1">
    <source>
        <dbReference type="EMBL" id="PQV48211.1"/>
    </source>
</evidence>
<dbReference type="EMBL" id="PVEO01000005">
    <property type="protein sequence ID" value="PQV48211.1"/>
    <property type="molecule type" value="Genomic_DNA"/>
</dbReference>
<dbReference type="AlphaFoldDB" id="A0A362X5V5"/>
<organism evidence="1 2">
    <name type="scientific">Jejuia pallidilutea</name>
    <dbReference type="NCBI Taxonomy" id="504487"/>
    <lineage>
        <taxon>Bacteria</taxon>
        <taxon>Pseudomonadati</taxon>
        <taxon>Bacteroidota</taxon>
        <taxon>Flavobacteriia</taxon>
        <taxon>Flavobacteriales</taxon>
        <taxon>Flavobacteriaceae</taxon>
        <taxon>Jejuia</taxon>
    </lineage>
</organism>
<proteinExistence type="predicted"/>